<comment type="cofactor">
    <cofactor evidence="20">
        <name>Ca(2+)</name>
        <dbReference type="ChEBI" id="CHEBI:29108"/>
    </cofactor>
    <text evidence="20">Binds 1 Ca(2+) ion per monomer.</text>
</comment>
<dbReference type="PANTHER" id="PTHR40457">
    <property type="entry name" value="PHOSPHOLIPASE A1"/>
    <property type="match status" value="1"/>
</dbReference>
<evidence type="ECO:0000313" key="21">
    <source>
        <dbReference type="EMBL" id="AQW87080.1"/>
    </source>
</evidence>
<gene>
    <name evidence="21" type="primary">pldA1</name>
    <name evidence="22" type="synonym">pldA2</name>
    <name evidence="21" type="ORF">CPIN18021_0231</name>
    <name evidence="22" type="ORF">CPIN18021_0515</name>
</gene>
<reference evidence="21" key="2">
    <citation type="journal article" date="2017" name="Int. J. Syst. Evol. Microbiol.">
        <title>Campylobacter pinnipediorum sp. nov., isolated from pinnipeds, comprising Campylobacter pinnipediorum subsp. pinnipediorum subsp. nov. and Campylobacter pinnipediorum subsp. caledonicus subsp. nov.</title>
        <authorList>
            <person name="Gilbert M.J."/>
            <person name="Miller W.G."/>
            <person name="Leger J.S."/>
            <person name="Chapman M.H."/>
            <person name="Timmerman A.J."/>
            <person name="Duim B."/>
            <person name="Foster G."/>
            <person name="Wagenaar J.A."/>
        </authorList>
    </citation>
    <scope>NUCLEOTIDE SEQUENCE</scope>
    <source>
        <strain evidence="21">RM18021</strain>
    </source>
</reference>
<evidence type="ECO:0000256" key="6">
    <source>
        <dbReference type="ARBA" id="ARBA00013179"/>
    </source>
</evidence>
<accession>A0A1S6U5Y5</accession>
<feature type="binding site" description="in dimeric form" evidence="20">
    <location>
        <position position="149"/>
    </location>
    <ligand>
        <name>Ca(2+)</name>
        <dbReference type="ChEBI" id="CHEBI:29108"/>
        <label>1</label>
    </ligand>
</feature>
<evidence type="ECO:0000256" key="19">
    <source>
        <dbReference type="PIRSR" id="PIRSR603187-1"/>
    </source>
</evidence>
<dbReference type="PRINTS" id="PR01486">
    <property type="entry name" value="PHPHLIPASEA1"/>
</dbReference>
<evidence type="ECO:0000256" key="10">
    <source>
        <dbReference type="ARBA" id="ARBA00022723"/>
    </source>
</evidence>
<dbReference type="Proteomes" id="UP000190868">
    <property type="component" value="Chromosome"/>
</dbReference>
<evidence type="ECO:0000256" key="2">
    <source>
        <dbReference type="ARBA" id="ARBA00001604"/>
    </source>
</evidence>
<dbReference type="GO" id="GO:0046872">
    <property type="term" value="F:metal ion binding"/>
    <property type="evidence" value="ECO:0007669"/>
    <property type="project" value="UniProtKB-KW"/>
</dbReference>
<comment type="catalytic activity">
    <reaction evidence="2">
        <text>a 1,2-diacyl-sn-glycero-3-phosphocholine + H2O = a 1-acyl-sn-glycero-3-phosphocholine + a fatty acid + H(+)</text>
        <dbReference type="Rhea" id="RHEA:15801"/>
        <dbReference type="ChEBI" id="CHEBI:15377"/>
        <dbReference type="ChEBI" id="CHEBI:15378"/>
        <dbReference type="ChEBI" id="CHEBI:28868"/>
        <dbReference type="ChEBI" id="CHEBI:57643"/>
        <dbReference type="ChEBI" id="CHEBI:58168"/>
        <dbReference type="EC" id="3.1.1.4"/>
    </reaction>
</comment>
<dbReference type="GeneID" id="56566148"/>
<evidence type="ECO:0000256" key="13">
    <source>
        <dbReference type="ARBA" id="ARBA00022837"/>
    </source>
</evidence>
<keyword evidence="9" id="KW-0812">Transmembrane</keyword>
<feature type="active site" description="Nucleophile" evidence="19">
    <location>
        <position position="183"/>
    </location>
</feature>
<evidence type="ECO:0000256" key="5">
    <source>
        <dbReference type="ARBA" id="ARBA00011702"/>
    </source>
</evidence>
<evidence type="ECO:0000256" key="11">
    <source>
        <dbReference type="ARBA" id="ARBA00022729"/>
    </source>
</evidence>
<evidence type="ECO:0000256" key="12">
    <source>
        <dbReference type="ARBA" id="ARBA00022801"/>
    </source>
</evidence>
<dbReference type="PANTHER" id="PTHR40457:SF1">
    <property type="entry name" value="PHOSPHOLIPASE A1"/>
    <property type="match status" value="1"/>
</dbReference>
<evidence type="ECO:0000256" key="7">
    <source>
        <dbReference type="ARBA" id="ARBA00013278"/>
    </source>
</evidence>
<proteinExistence type="inferred from homology"/>
<comment type="subunit">
    <text evidence="5">Homodimer; dimerization is reversible, and the dimeric form is the active one.</text>
</comment>
<feature type="binding site" description="in dimeric form" evidence="20">
    <location>
        <position position="223"/>
    </location>
    <ligand>
        <name>Ca(2+)</name>
        <dbReference type="ChEBI" id="CHEBI:29108"/>
        <label>1</label>
    </ligand>
</feature>
<keyword evidence="8" id="KW-1134">Transmembrane beta strand</keyword>
<dbReference type="KEGG" id="cpin:CPIN18020_0510"/>
<dbReference type="GO" id="GO:0009279">
    <property type="term" value="C:cell outer membrane"/>
    <property type="evidence" value="ECO:0007669"/>
    <property type="project" value="UniProtKB-SubCell"/>
</dbReference>
<keyword evidence="14" id="KW-0442">Lipid degradation</keyword>
<evidence type="ECO:0000256" key="18">
    <source>
        <dbReference type="ARBA" id="ARBA00032375"/>
    </source>
</evidence>
<sequence>MNKSLFILFVFSFYLFANDSSKFKLANELEKAGDIKGAMSIYKSLAAKNIKKDSRSEEYIKSDTINNSKAKDEALFRELFAGSSISFHELNYLLLGTYASSVPNNDRQKFETKFNISIKKPIEISLLPKWANLYMAYSQTSWWQTGKHSSPFRETNYRPEVFMRLYTNNERINSFDIGVLHESNGLGKDKSRSWNRVYASSKLNFSNLSITPRVWYHIGDLSDNKDIYRYLGYGDIQARYTTKNISFELLLRNNFRIKDNKGAVQASLIFPLFGGILGYLQYFNGYSESLIDYNHSTNKIGIGFTLLR</sequence>
<dbReference type="RefSeq" id="WP_078422855.1">
    <property type="nucleotide sequence ID" value="NZ_CP017018.1"/>
</dbReference>
<keyword evidence="11" id="KW-0732">Signal</keyword>
<dbReference type="InterPro" id="IPR003187">
    <property type="entry name" value="PLipase_A1"/>
</dbReference>
<keyword evidence="12" id="KW-0378">Hydrolase</keyword>
<evidence type="ECO:0000313" key="22">
    <source>
        <dbReference type="EMBL" id="AQW87351.1"/>
    </source>
</evidence>
<comment type="catalytic activity">
    <reaction evidence="1">
        <text>a 1,2-diacyl-sn-glycero-3-phosphocholine + H2O = a 2-acyl-sn-glycero-3-phosphocholine + a fatty acid + H(+)</text>
        <dbReference type="Rhea" id="RHEA:18689"/>
        <dbReference type="ChEBI" id="CHEBI:15377"/>
        <dbReference type="ChEBI" id="CHEBI:15378"/>
        <dbReference type="ChEBI" id="CHEBI:28868"/>
        <dbReference type="ChEBI" id="CHEBI:57643"/>
        <dbReference type="ChEBI" id="CHEBI:57875"/>
        <dbReference type="EC" id="3.1.1.32"/>
    </reaction>
</comment>
<evidence type="ECO:0000256" key="1">
    <source>
        <dbReference type="ARBA" id="ARBA00000111"/>
    </source>
</evidence>
<organism evidence="21 23">
    <name type="scientific">Campylobacter pinnipediorum subsp. caledonicus</name>
    <dbReference type="NCBI Taxonomy" id="1874362"/>
    <lineage>
        <taxon>Bacteria</taxon>
        <taxon>Pseudomonadati</taxon>
        <taxon>Campylobacterota</taxon>
        <taxon>Epsilonproteobacteria</taxon>
        <taxon>Campylobacterales</taxon>
        <taxon>Campylobacteraceae</taxon>
        <taxon>Campylobacter</taxon>
    </lineage>
</organism>
<comment type="similarity">
    <text evidence="4">Belongs to the phospholipase A1 family.</text>
</comment>
<name>A0A1S6U5Y5_9BACT</name>
<dbReference type="AlphaFoldDB" id="A0A1S6U5Y5"/>
<evidence type="ECO:0000256" key="15">
    <source>
        <dbReference type="ARBA" id="ARBA00023098"/>
    </source>
</evidence>
<feature type="binding site" description="in dimeric form" evidence="20">
    <location>
        <position position="191"/>
    </location>
    <ligand>
        <name>Ca(2+)</name>
        <dbReference type="ChEBI" id="CHEBI:29108"/>
        <label>1</label>
    </ligand>
</feature>
<evidence type="ECO:0000256" key="16">
    <source>
        <dbReference type="ARBA" id="ARBA00023136"/>
    </source>
</evidence>
<protein>
    <recommendedName>
        <fullName evidence="18">Phosphatidylcholine 1-acylhydrolase</fullName>
        <ecNumber evidence="6">3.1.1.32</ecNumber>
        <ecNumber evidence="7">3.1.1.4</ecNumber>
    </recommendedName>
</protein>
<evidence type="ECO:0000256" key="14">
    <source>
        <dbReference type="ARBA" id="ARBA00022963"/>
    </source>
</evidence>
<evidence type="ECO:0000256" key="20">
    <source>
        <dbReference type="PIRSR" id="PIRSR603187-2"/>
    </source>
</evidence>
<dbReference type="Pfam" id="PF02253">
    <property type="entry name" value="PLA1"/>
    <property type="match status" value="1"/>
</dbReference>
<dbReference type="EC" id="3.1.1.4" evidence="7"/>
<dbReference type="EC" id="3.1.1.32" evidence="6"/>
<feature type="active site" description="Proton acceptor" evidence="19">
    <location>
        <position position="181"/>
    </location>
</feature>
<dbReference type="InterPro" id="IPR036541">
    <property type="entry name" value="PLipase_A1_sf"/>
</dbReference>
<reference evidence="23" key="1">
    <citation type="submission" date="2016-09" db="EMBL/GenBank/DDBJ databases">
        <title>Comparative genomics of the Campylobacter concisus group.</title>
        <authorList>
            <person name="Miller W.G."/>
            <person name="Yee E."/>
            <person name="Chapman M.H."/>
            <person name="Huynh S."/>
            <person name="Bono J.L."/>
            <person name="On S.L.W."/>
            <person name="StLeger J."/>
            <person name="Foster G."/>
            <person name="Parker C.T."/>
        </authorList>
    </citation>
    <scope>NUCLEOTIDE SEQUENCE [LARGE SCALE GENOMIC DNA]</scope>
    <source>
        <strain evidence="23">RM18021</strain>
    </source>
</reference>
<keyword evidence="15" id="KW-0443">Lipid metabolism</keyword>
<dbReference type="GO" id="GO:0016042">
    <property type="term" value="P:lipid catabolic process"/>
    <property type="evidence" value="ECO:0007669"/>
    <property type="project" value="UniProtKB-KW"/>
</dbReference>
<dbReference type="GO" id="GO:0004623">
    <property type="term" value="F:phospholipase A2 activity"/>
    <property type="evidence" value="ECO:0007669"/>
    <property type="project" value="UniProtKB-EC"/>
</dbReference>
<evidence type="ECO:0000256" key="4">
    <source>
        <dbReference type="ARBA" id="ARBA00010525"/>
    </source>
</evidence>
<evidence type="ECO:0000256" key="9">
    <source>
        <dbReference type="ARBA" id="ARBA00022692"/>
    </source>
</evidence>
<keyword evidence="16" id="KW-0472">Membrane</keyword>
<dbReference type="EMBL" id="CP017258">
    <property type="protein sequence ID" value="AQW87080.1"/>
    <property type="molecule type" value="Genomic_DNA"/>
</dbReference>
<dbReference type="EMBL" id="CP017258">
    <property type="protein sequence ID" value="AQW87351.1"/>
    <property type="molecule type" value="Genomic_DNA"/>
</dbReference>
<keyword evidence="10 20" id="KW-0479">Metal-binding</keyword>
<keyword evidence="17" id="KW-0998">Cell outer membrane</keyword>
<evidence type="ECO:0000256" key="3">
    <source>
        <dbReference type="ARBA" id="ARBA00004571"/>
    </source>
</evidence>
<comment type="subcellular location">
    <subcellularLocation>
        <location evidence="3">Cell outer membrane</location>
        <topology evidence="3">Multi-pass membrane protein</topology>
    </subcellularLocation>
</comment>
<evidence type="ECO:0000256" key="17">
    <source>
        <dbReference type="ARBA" id="ARBA00023237"/>
    </source>
</evidence>
<keyword evidence="13 20" id="KW-0106">Calcium</keyword>
<evidence type="ECO:0000256" key="8">
    <source>
        <dbReference type="ARBA" id="ARBA00022452"/>
    </source>
</evidence>
<dbReference type="SUPFAM" id="SSF56931">
    <property type="entry name" value="Outer membrane phospholipase A (OMPLA)"/>
    <property type="match status" value="1"/>
</dbReference>
<dbReference type="Gene3D" id="2.40.230.10">
    <property type="entry name" value="Phospholipase A1"/>
    <property type="match status" value="1"/>
</dbReference>
<dbReference type="GO" id="GO:0008970">
    <property type="term" value="F:phospholipase A1 activity"/>
    <property type="evidence" value="ECO:0007669"/>
    <property type="project" value="UniProtKB-EC"/>
</dbReference>
<evidence type="ECO:0000313" key="23">
    <source>
        <dbReference type="Proteomes" id="UP000190868"/>
    </source>
</evidence>
<dbReference type="KEGG" id="cpin:CPIN18020_0295"/>
<keyword evidence="23" id="KW-1185">Reference proteome</keyword>